<protein>
    <submittedName>
        <fullName evidence="2">Uncharacterized protein</fullName>
    </submittedName>
</protein>
<dbReference type="AlphaFoldDB" id="A0A178Z2V6"/>
<name>A0A178Z2V6_9EURO</name>
<organism evidence="2 3">
    <name type="scientific">Fonsecaea erecta</name>
    <dbReference type="NCBI Taxonomy" id="1367422"/>
    <lineage>
        <taxon>Eukaryota</taxon>
        <taxon>Fungi</taxon>
        <taxon>Dikarya</taxon>
        <taxon>Ascomycota</taxon>
        <taxon>Pezizomycotina</taxon>
        <taxon>Eurotiomycetes</taxon>
        <taxon>Chaetothyriomycetidae</taxon>
        <taxon>Chaetothyriales</taxon>
        <taxon>Herpotrichiellaceae</taxon>
        <taxon>Fonsecaea</taxon>
    </lineage>
</organism>
<feature type="compositionally biased region" description="Acidic residues" evidence="1">
    <location>
        <begin position="49"/>
        <end position="65"/>
    </location>
</feature>
<dbReference type="Proteomes" id="UP000078343">
    <property type="component" value="Unassembled WGS sequence"/>
</dbReference>
<proteinExistence type="predicted"/>
<comment type="caution">
    <text evidence="2">The sequence shown here is derived from an EMBL/GenBank/DDBJ whole genome shotgun (WGS) entry which is preliminary data.</text>
</comment>
<feature type="compositionally biased region" description="Polar residues" evidence="1">
    <location>
        <begin position="108"/>
        <end position="119"/>
    </location>
</feature>
<sequence>MRQRDCATRFAGRIHGETIRCSLALFVRRIDRFLFRTAILSCLCLYDEDTDEDEDEDEDNDDESESYAATADAELPEEKQEEEEEEDDSGEEFYLETRPGYPRHPLQSRANDSPTVRLK</sequence>
<dbReference type="RefSeq" id="XP_018687424.1">
    <property type="nucleotide sequence ID" value="XM_018843097.1"/>
</dbReference>
<keyword evidence="3" id="KW-1185">Reference proteome</keyword>
<reference evidence="2 3" key="1">
    <citation type="submission" date="2016-04" db="EMBL/GenBank/DDBJ databases">
        <title>Draft genome of Fonsecaea erecta CBS 125763.</title>
        <authorList>
            <person name="Weiss V.A."/>
            <person name="Vicente V.A."/>
            <person name="Raittz R.T."/>
            <person name="Moreno L.F."/>
            <person name="De Souza E.M."/>
            <person name="Pedrosa F.O."/>
            <person name="Steffens M.B."/>
            <person name="Faoro H."/>
            <person name="Tadra-Sfeir M.Z."/>
            <person name="Najafzadeh M.J."/>
            <person name="Felipe M.S."/>
            <person name="Teixeira M."/>
            <person name="Sun J."/>
            <person name="Xi L."/>
            <person name="Gomes R."/>
            <person name="De Azevedo C.M."/>
            <person name="Salgado C.G."/>
            <person name="Da Silva M.B."/>
            <person name="Nascimento M.F."/>
            <person name="Queiroz-Telles F."/>
            <person name="Attili D.S."/>
            <person name="Gorbushina A."/>
        </authorList>
    </citation>
    <scope>NUCLEOTIDE SEQUENCE [LARGE SCALE GENOMIC DNA]</scope>
    <source>
        <strain evidence="2 3">CBS 125763</strain>
    </source>
</reference>
<accession>A0A178Z2V6</accession>
<gene>
    <name evidence="2" type="ORF">AYL99_11591</name>
</gene>
<dbReference type="GeneID" id="30015759"/>
<evidence type="ECO:0000256" key="1">
    <source>
        <dbReference type="SAM" id="MobiDB-lite"/>
    </source>
</evidence>
<feature type="region of interest" description="Disordered" evidence="1">
    <location>
        <begin position="49"/>
        <end position="119"/>
    </location>
</feature>
<dbReference type="EMBL" id="LVYI01000015">
    <property type="protein sequence ID" value="OAP54057.1"/>
    <property type="molecule type" value="Genomic_DNA"/>
</dbReference>
<evidence type="ECO:0000313" key="2">
    <source>
        <dbReference type="EMBL" id="OAP54057.1"/>
    </source>
</evidence>
<evidence type="ECO:0000313" key="3">
    <source>
        <dbReference type="Proteomes" id="UP000078343"/>
    </source>
</evidence>
<feature type="compositionally biased region" description="Acidic residues" evidence="1">
    <location>
        <begin position="79"/>
        <end position="94"/>
    </location>
</feature>